<feature type="coiled-coil region" evidence="4">
    <location>
        <begin position="260"/>
        <end position="312"/>
    </location>
</feature>
<dbReference type="InterPro" id="IPR036770">
    <property type="entry name" value="Ankyrin_rpt-contain_sf"/>
</dbReference>
<comment type="caution">
    <text evidence="5">The sequence shown here is derived from an EMBL/GenBank/DDBJ whole genome shotgun (WGS) entry which is preliminary data.</text>
</comment>
<dbReference type="PROSITE" id="PS50088">
    <property type="entry name" value="ANK_REPEAT"/>
    <property type="match status" value="1"/>
</dbReference>
<dbReference type="STRING" id="299123.ENSLSDP00000001200"/>
<dbReference type="Proteomes" id="UP000197619">
    <property type="component" value="Unassembled WGS sequence"/>
</dbReference>
<dbReference type="PANTHER" id="PTHR24201">
    <property type="entry name" value="ANK_REP_REGION DOMAIN-CONTAINING PROTEIN"/>
    <property type="match status" value="1"/>
</dbReference>
<dbReference type="SMART" id="SM00248">
    <property type="entry name" value="ANK"/>
    <property type="match status" value="4"/>
</dbReference>
<sequence>MIQSGASINEVDVVHKFTPLQCAAHSGSLEVKHYLSHLAAVEGHLHCFKFLVGKMASVTHTLKARNDHGETPRDLAERFYKDNILQYIDGVEKEEEHPETQEAHDAAFNGDLLVVRKLVRSGVVNINERNDKGSTLLHKAAEQGHIHCLQWLVEMGADCDITNDAGETPKDVAKRFGHLAAVELLTPRTGNSNSSDEELDANNIKFFETHGVEGSTDSKEDLTLDKAEKRNARIRAYHKIKELQRLLEIAYSNYRQLGGVTEEERKMRKEERKVEKAVRELEAQLEYERVRREKLESQLDDYRAEIRQLREGRGKTPPTSAAS</sequence>
<evidence type="ECO:0000313" key="6">
    <source>
        <dbReference type="Proteomes" id="UP000197619"/>
    </source>
</evidence>
<protein>
    <submittedName>
        <fullName evidence="5">Ankyrin repeat domain-containing protein 42</fullName>
    </submittedName>
</protein>
<dbReference type="AlphaFoldDB" id="A0A218V696"/>
<organism evidence="5 6">
    <name type="scientific">Lonchura striata</name>
    <name type="common">white-rumped munia</name>
    <dbReference type="NCBI Taxonomy" id="40157"/>
    <lineage>
        <taxon>Eukaryota</taxon>
        <taxon>Metazoa</taxon>
        <taxon>Chordata</taxon>
        <taxon>Craniata</taxon>
        <taxon>Vertebrata</taxon>
        <taxon>Euteleostomi</taxon>
        <taxon>Archelosauria</taxon>
        <taxon>Archosauria</taxon>
        <taxon>Dinosauria</taxon>
        <taxon>Saurischia</taxon>
        <taxon>Theropoda</taxon>
        <taxon>Coelurosauria</taxon>
        <taxon>Aves</taxon>
        <taxon>Neognathae</taxon>
        <taxon>Neoaves</taxon>
        <taxon>Telluraves</taxon>
        <taxon>Australaves</taxon>
        <taxon>Passeriformes</taxon>
        <taxon>Passeroidea</taxon>
        <taxon>Estrildidae</taxon>
        <taxon>Estrildinae</taxon>
        <taxon>Lonchura</taxon>
    </lineage>
</organism>
<dbReference type="EMBL" id="MUZQ01000046">
    <property type="protein sequence ID" value="OWK61102.1"/>
    <property type="molecule type" value="Genomic_DNA"/>
</dbReference>
<feature type="repeat" description="ANK" evidence="3">
    <location>
        <begin position="132"/>
        <end position="164"/>
    </location>
</feature>
<proteinExistence type="predicted"/>
<accession>A0A218V696</accession>
<keyword evidence="6" id="KW-1185">Reference proteome</keyword>
<dbReference type="Pfam" id="PF12796">
    <property type="entry name" value="Ank_2"/>
    <property type="match status" value="1"/>
</dbReference>
<evidence type="ECO:0000256" key="1">
    <source>
        <dbReference type="ARBA" id="ARBA00022737"/>
    </source>
</evidence>
<keyword evidence="2 3" id="KW-0040">ANK repeat</keyword>
<feature type="non-terminal residue" evidence="5">
    <location>
        <position position="323"/>
    </location>
</feature>
<dbReference type="PROSITE" id="PS50297">
    <property type="entry name" value="ANK_REP_REGION"/>
    <property type="match status" value="1"/>
</dbReference>
<dbReference type="Gene3D" id="1.25.40.20">
    <property type="entry name" value="Ankyrin repeat-containing domain"/>
    <property type="match status" value="2"/>
</dbReference>
<dbReference type="PANTHER" id="PTHR24201:SF14">
    <property type="entry name" value="CYCLIN-DEPENDENT KINASE 4 INHIBITOR C-LIKE"/>
    <property type="match status" value="1"/>
</dbReference>
<evidence type="ECO:0000256" key="2">
    <source>
        <dbReference type="ARBA" id="ARBA00023043"/>
    </source>
</evidence>
<gene>
    <name evidence="5" type="primary">ANKRD42</name>
    <name evidence="5" type="ORF">RLOC_00001741</name>
</gene>
<dbReference type="InterPro" id="IPR050776">
    <property type="entry name" value="Ank_Repeat/CDKN_Inhibitor"/>
</dbReference>
<name>A0A218V696_9PASE</name>
<evidence type="ECO:0000256" key="4">
    <source>
        <dbReference type="SAM" id="Coils"/>
    </source>
</evidence>
<keyword evidence="1" id="KW-0677">Repeat</keyword>
<evidence type="ECO:0000313" key="5">
    <source>
        <dbReference type="EMBL" id="OWK61102.1"/>
    </source>
</evidence>
<dbReference type="GO" id="GO:0005634">
    <property type="term" value="C:nucleus"/>
    <property type="evidence" value="ECO:0007669"/>
    <property type="project" value="TreeGrafter"/>
</dbReference>
<reference evidence="5 6" key="1">
    <citation type="submission" date="2017-05" db="EMBL/GenBank/DDBJ databases">
        <title>Genome of assembly of the Bengalese finch, Lonchura striata domestica.</title>
        <authorList>
            <person name="Colquitt B.M."/>
            <person name="Brainard M.S."/>
        </authorList>
    </citation>
    <scope>NUCLEOTIDE SEQUENCE [LARGE SCALE GENOMIC DNA]</scope>
    <source>
        <strain evidence="5">White83orange57</strain>
    </source>
</reference>
<evidence type="ECO:0000256" key="3">
    <source>
        <dbReference type="PROSITE-ProRule" id="PRU00023"/>
    </source>
</evidence>
<dbReference type="SUPFAM" id="SSF48403">
    <property type="entry name" value="Ankyrin repeat"/>
    <property type="match status" value="1"/>
</dbReference>
<dbReference type="InterPro" id="IPR002110">
    <property type="entry name" value="Ankyrin_rpt"/>
</dbReference>
<keyword evidence="4" id="KW-0175">Coiled coil</keyword>